<name>A0ABR4JPP7_9EURO</name>
<organism evidence="3 4">
    <name type="scientific">Aspergillus pseudoustus</name>
    <dbReference type="NCBI Taxonomy" id="1810923"/>
    <lineage>
        <taxon>Eukaryota</taxon>
        <taxon>Fungi</taxon>
        <taxon>Dikarya</taxon>
        <taxon>Ascomycota</taxon>
        <taxon>Pezizomycotina</taxon>
        <taxon>Eurotiomycetes</taxon>
        <taxon>Eurotiomycetidae</taxon>
        <taxon>Eurotiales</taxon>
        <taxon>Aspergillaceae</taxon>
        <taxon>Aspergillus</taxon>
        <taxon>Aspergillus subgen. Nidulantes</taxon>
    </lineage>
</organism>
<evidence type="ECO:0000256" key="1">
    <source>
        <dbReference type="ARBA" id="ARBA00001974"/>
    </source>
</evidence>
<evidence type="ECO:0000313" key="4">
    <source>
        <dbReference type="Proteomes" id="UP001610446"/>
    </source>
</evidence>
<accession>A0ABR4JPP7</accession>
<dbReference type="Proteomes" id="UP001610446">
    <property type="component" value="Unassembled WGS sequence"/>
</dbReference>
<reference evidence="3 4" key="1">
    <citation type="submission" date="2024-07" db="EMBL/GenBank/DDBJ databases">
        <title>Section-level genome sequencing and comparative genomics of Aspergillus sections Usti and Cavernicolus.</title>
        <authorList>
            <consortium name="Lawrence Berkeley National Laboratory"/>
            <person name="Nybo J.L."/>
            <person name="Vesth T.C."/>
            <person name="Theobald S."/>
            <person name="Frisvad J.C."/>
            <person name="Larsen T.O."/>
            <person name="Kjaerboelling I."/>
            <person name="Rothschild-Mancinelli K."/>
            <person name="Lyhne E.K."/>
            <person name="Kogle M.E."/>
            <person name="Barry K."/>
            <person name="Clum A."/>
            <person name="Na H."/>
            <person name="Ledsgaard L."/>
            <person name="Lin J."/>
            <person name="Lipzen A."/>
            <person name="Kuo A."/>
            <person name="Riley R."/>
            <person name="Mondo S."/>
            <person name="Labutti K."/>
            <person name="Haridas S."/>
            <person name="Pangalinan J."/>
            <person name="Salamov A.A."/>
            <person name="Simmons B.A."/>
            <person name="Magnuson J.K."/>
            <person name="Chen J."/>
            <person name="Drula E."/>
            <person name="Henrissat B."/>
            <person name="Wiebenga A."/>
            <person name="Lubbers R.J."/>
            <person name="Gomes A.C."/>
            <person name="Makela M.R."/>
            <person name="Stajich J."/>
            <person name="Grigoriev I.V."/>
            <person name="Mortensen U.H."/>
            <person name="De Vries R.P."/>
            <person name="Baker S.E."/>
            <person name="Andersen M.R."/>
        </authorList>
    </citation>
    <scope>NUCLEOTIDE SEQUENCE [LARGE SCALE GENOMIC DNA]</scope>
    <source>
        <strain evidence="3 4">CBS 123904</strain>
    </source>
</reference>
<dbReference type="InterPro" id="IPR051820">
    <property type="entry name" value="FAD-binding_MO"/>
</dbReference>
<evidence type="ECO:0000313" key="3">
    <source>
        <dbReference type="EMBL" id="KAL2842017.1"/>
    </source>
</evidence>
<dbReference type="Pfam" id="PF13738">
    <property type="entry name" value="Pyr_redox_3"/>
    <property type="match status" value="1"/>
</dbReference>
<dbReference type="PANTHER" id="PTHR43872">
    <property type="entry name" value="MONOOXYGENASE, PUTATIVE (AFU_ORTHOLOGUE AFUA_8G02570)-RELATED"/>
    <property type="match status" value="1"/>
</dbReference>
<keyword evidence="4" id="KW-1185">Reference proteome</keyword>
<proteinExistence type="predicted"/>
<dbReference type="PANTHER" id="PTHR43872:SF1">
    <property type="entry name" value="MONOOXYGENASE, PUTATIVE (AFU_ORTHOLOGUE AFUA_8G02570)-RELATED"/>
    <property type="match status" value="1"/>
</dbReference>
<dbReference type="InterPro" id="IPR036188">
    <property type="entry name" value="FAD/NAD-bd_sf"/>
</dbReference>
<evidence type="ECO:0000256" key="2">
    <source>
        <dbReference type="ARBA" id="ARBA00023033"/>
    </source>
</evidence>
<dbReference type="EMBL" id="JBFXLU010000103">
    <property type="protein sequence ID" value="KAL2842017.1"/>
    <property type="molecule type" value="Genomic_DNA"/>
</dbReference>
<dbReference type="SUPFAM" id="SSF51905">
    <property type="entry name" value="FAD/NAD(P)-binding domain"/>
    <property type="match status" value="2"/>
</dbReference>
<comment type="cofactor">
    <cofactor evidence="1">
        <name>FAD</name>
        <dbReference type="ChEBI" id="CHEBI:57692"/>
    </cofactor>
</comment>
<keyword evidence="2" id="KW-0503">Monooxygenase</keyword>
<gene>
    <name evidence="3" type="ORF">BJY01DRAFT_249253</name>
</gene>
<keyword evidence="2" id="KW-0560">Oxidoreductase</keyword>
<dbReference type="PRINTS" id="PR00368">
    <property type="entry name" value="FADPNR"/>
</dbReference>
<comment type="caution">
    <text evidence="3">The sequence shown here is derived from an EMBL/GenBank/DDBJ whole genome shotgun (WGS) entry which is preliminary data.</text>
</comment>
<dbReference type="PRINTS" id="PR00411">
    <property type="entry name" value="PNDRDTASEI"/>
</dbReference>
<protein>
    <recommendedName>
        <fullName evidence="5">FAD/NAD(P)-binding domain-containing protein</fullName>
    </recommendedName>
</protein>
<dbReference type="Gene3D" id="3.50.50.60">
    <property type="entry name" value="FAD/NAD(P)-binding domain"/>
    <property type="match status" value="3"/>
</dbReference>
<sequence length="482" mass="54051">MANHFDVVIVGAGISGINAAYRLQSTLPHLSYTILEARESIGGTWDLFNYPGIRSDSDLFTFGYEWYPWDSENPIAEGHAIAQYMKNAAARFGIDKKILLRHRLLGADWSSPDHAWRLELDASGDTKGITARFLVFATGYYDYHTPLAAEIAGLEAFEGQVVHPQFWPSDLKYTGKKFVVIGSGATAITLVPKLAKQGATVTMLQRSPTYIVSVPNSSARSWLSYLLPRTQYRRLQRLYMISTSRLFFLFCRSMPGIARALLRRQVISQLPKSVPYDPHFQPRYNPWEQRLCVCPDGDFFKSLHSGHVQIRTDTIRTVTSSGIELSSGEHLDSDVIVTATGLRLKVAGGVRISINGHHHDVPSKFLWHGMMQQDLPNAAFLIGYTNASWTLGADATSHFICRLLQEMDKRDAKSVVPRLDISEAELLEERPLLNLNSTYVAKAAGDLPKAGNRGPWQPRDHYWKDLSLAKKGNLDEGLEFVR</sequence>
<evidence type="ECO:0008006" key="5">
    <source>
        <dbReference type="Google" id="ProtNLM"/>
    </source>
</evidence>